<name>A0A1F8AXW4_9BACT</name>
<evidence type="ECO:0000313" key="2">
    <source>
        <dbReference type="EMBL" id="OGM56603.1"/>
    </source>
</evidence>
<accession>A0A1F8AXW4</accession>
<keyword evidence="1" id="KW-0472">Membrane</keyword>
<feature type="transmembrane region" description="Helical" evidence="1">
    <location>
        <begin position="6"/>
        <end position="28"/>
    </location>
</feature>
<dbReference type="InterPro" id="IPR012902">
    <property type="entry name" value="N_methyl_site"/>
</dbReference>
<dbReference type="SUPFAM" id="SSF54523">
    <property type="entry name" value="Pili subunits"/>
    <property type="match status" value="1"/>
</dbReference>
<dbReference type="Pfam" id="PF07963">
    <property type="entry name" value="N_methyl"/>
    <property type="match status" value="1"/>
</dbReference>
<gene>
    <name evidence="2" type="ORF">A3E46_00930</name>
</gene>
<keyword evidence="1" id="KW-0812">Transmembrane</keyword>
<organism evidence="2 3">
    <name type="scientific">Candidatus Woesebacteria bacterium RIFCSPHIGHO2_12_FULL_46_16</name>
    <dbReference type="NCBI Taxonomy" id="1802513"/>
    <lineage>
        <taxon>Bacteria</taxon>
        <taxon>Candidatus Woeseibacteriota</taxon>
    </lineage>
</organism>
<comment type="caution">
    <text evidence="2">The sequence shown here is derived from an EMBL/GenBank/DDBJ whole genome shotgun (WGS) entry which is preliminary data.</text>
</comment>
<evidence type="ECO:0008006" key="4">
    <source>
        <dbReference type="Google" id="ProtNLM"/>
    </source>
</evidence>
<sequence length="151" mass="16287">MQKGFTLVEILITLVLLAIIAVVALTAINPLEQVRRAKDSANMQNATSFLNAISRYQAVKEKDPQILASANSSDCQDIVSAGPVYDFTSLRDELSDWFGGVITESGAELYAGFDGNGSTKICFRVSSVANIAKTPQSGCTILPYSYRCLPE</sequence>
<evidence type="ECO:0000256" key="1">
    <source>
        <dbReference type="SAM" id="Phobius"/>
    </source>
</evidence>
<dbReference type="NCBIfam" id="TIGR02532">
    <property type="entry name" value="IV_pilin_GFxxxE"/>
    <property type="match status" value="1"/>
</dbReference>
<dbReference type="InterPro" id="IPR045584">
    <property type="entry name" value="Pilin-like"/>
</dbReference>
<dbReference type="AlphaFoldDB" id="A0A1F8AXW4"/>
<evidence type="ECO:0000313" key="3">
    <source>
        <dbReference type="Proteomes" id="UP000178313"/>
    </source>
</evidence>
<keyword evidence="1" id="KW-1133">Transmembrane helix</keyword>
<dbReference type="Gene3D" id="3.30.700.10">
    <property type="entry name" value="Glycoprotein, Type 4 Pilin"/>
    <property type="match status" value="1"/>
</dbReference>
<dbReference type="STRING" id="1802513.A3E46_00930"/>
<reference evidence="2 3" key="1">
    <citation type="journal article" date="2016" name="Nat. Commun.">
        <title>Thousands of microbial genomes shed light on interconnected biogeochemical processes in an aquifer system.</title>
        <authorList>
            <person name="Anantharaman K."/>
            <person name="Brown C.T."/>
            <person name="Hug L.A."/>
            <person name="Sharon I."/>
            <person name="Castelle C.J."/>
            <person name="Probst A.J."/>
            <person name="Thomas B.C."/>
            <person name="Singh A."/>
            <person name="Wilkins M.J."/>
            <person name="Karaoz U."/>
            <person name="Brodie E.L."/>
            <person name="Williams K.H."/>
            <person name="Hubbard S.S."/>
            <person name="Banfield J.F."/>
        </authorList>
    </citation>
    <scope>NUCLEOTIDE SEQUENCE [LARGE SCALE GENOMIC DNA]</scope>
</reference>
<dbReference type="PROSITE" id="PS00409">
    <property type="entry name" value="PROKAR_NTER_METHYL"/>
    <property type="match status" value="1"/>
</dbReference>
<dbReference type="EMBL" id="MGGZ01000027">
    <property type="protein sequence ID" value="OGM56603.1"/>
    <property type="molecule type" value="Genomic_DNA"/>
</dbReference>
<proteinExistence type="predicted"/>
<protein>
    <recommendedName>
        <fullName evidence="4">Type II secretion system protein GspG C-terminal domain-containing protein</fullName>
    </recommendedName>
</protein>
<dbReference type="Proteomes" id="UP000178313">
    <property type="component" value="Unassembled WGS sequence"/>
</dbReference>